<dbReference type="Gene3D" id="3.30.565.10">
    <property type="entry name" value="Histidine kinase-like ATPase, C-terminal domain"/>
    <property type="match status" value="1"/>
</dbReference>
<dbReference type="CDD" id="cd17536">
    <property type="entry name" value="REC_YesN-like"/>
    <property type="match status" value="1"/>
</dbReference>
<evidence type="ECO:0000259" key="7">
    <source>
        <dbReference type="PROSITE" id="PS50109"/>
    </source>
</evidence>
<dbReference type="Pfam" id="PF00072">
    <property type="entry name" value="Response_reg"/>
    <property type="match status" value="1"/>
</dbReference>
<gene>
    <name evidence="9" type="ORF">MiSe_17520</name>
</gene>
<keyword evidence="5" id="KW-0902">Two-component regulatory system</keyword>
<evidence type="ECO:0000256" key="5">
    <source>
        <dbReference type="ARBA" id="ARBA00023012"/>
    </source>
</evidence>
<evidence type="ECO:0000256" key="4">
    <source>
        <dbReference type="ARBA" id="ARBA00022777"/>
    </source>
</evidence>
<sequence length="419" mass="46612">MKTAKILFVDDEIDLKRLLKQRLKKTIRENEFELLFASNGKEALEILKSDSSVAMVATDINMPEMDGLTLLAKIAEIDPTIKTVVMSAYSDWKNIRTAMHCGAFDFLTKPIDFEDLVITIIRTLNQVQQVRENLNKLQHAQLLLIQSEKMSTLGQLVAGVAHEINNPIGFLSGNIEQTTEAINDLINHLRLYQEEFPNPGSEIEENAEEIDLEYLLKDLPEMLSSMKVGAERIRNISNSLRTFYRGDTGDKVLANIHEGMDSTLTILQHRLKANNERPAIQTIKEYGDIPPVKCYLGKLNQVFMNILVNAIDAIEESNQGKSFTEIEAAPNTIAIKTELSESDPSVVIKIKDNGKGISDEIKSKIFDQFFTTKSIGKGTGLGLSISRQIVEEAHGGSLTCSSVEGEGSEFTIMIPIDPS</sequence>
<protein>
    <recommendedName>
        <fullName evidence="2">histidine kinase</fullName>
        <ecNumber evidence="2">2.7.13.3</ecNumber>
    </recommendedName>
</protein>
<feature type="modified residue" description="4-aspartylphosphate" evidence="6">
    <location>
        <position position="59"/>
    </location>
</feature>
<keyword evidence="3 6" id="KW-0597">Phosphoprotein</keyword>
<proteinExistence type="predicted"/>
<dbReference type="Pfam" id="PF02518">
    <property type="entry name" value="HATPase_c"/>
    <property type="match status" value="1"/>
</dbReference>
<feature type="domain" description="Histidine kinase" evidence="7">
    <location>
        <begin position="159"/>
        <end position="418"/>
    </location>
</feature>
<comment type="catalytic activity">
    <reaction evidence="1">
        <text>ATP + protein L-histidine = ADP + protein N-phospho-L-histidine.</text>
        <dbReference type="EC" id="2.7.13.3"/>
    </reaction>
</comment>
<evidence type="ECO:0000256" key="2">
    <source>
        <dbReference type="ARBA" id="ARBA00012438"/>
    </source>
</evidence>
<dbReference type="SUPFAM" id="SSF55874">
    <property type="entry name" value="ATPase domain of HSP90 chaperone/DNA topoisomerase II/histidine kinase"/>
    <property type="match status" value="1"/>
</dbReference>
<keyword evidence="4" id="KW-0418">Kinase</keyword>
<dbReference type="InterPro" id="IPR004358">
    <property type="entry name" value="Sig_transdc_His_kin-like_C"/>
</dbReference>
<dbReference type="SMART" id="SM00387">
    <property type="entry name" value="HATPase_c"/>
    <property type="match status" value="1"/>
</dbReference>
<dbReference type="InterPro" id="IPR005467">
    <property type="entry name" value="His_kinase_dom"/>
</dbReference>
<name>A0AAV3WFW3_9CYAN</name>
<dbReference type="Gene3D" id="3.40.50.2300">
    <property type="match status" value="1"/>
</dbReference>
<dbReference type="InterPro" id="IPR001789">
    <property type="entry name" value="Sig_transdc_resp-reg_receiver"/>
</dbReference>
<evidence type="ECO:0000313" key="10">
    <source>
        <dbReference type="Proteomes" id="UP001050975"/>
    </source>
</evidence>
<keyword evidence="10" id="KW-1185">Reference proteome</keyword>
<dbReference type="Proteomes" id="UP001050975">
    <property type="component" value="Unassembled WGS sequence"/>
</dbReference>
<evidence type="ECO:0000256" key="1">
    <source>
        <dbReference type="ARBA" id="ARBA00000085"/>
    </source>
</evidence>
<dbReference type="EMBL" id="BLAY01000021">
    <property type="protein sequence ID" value="GET36999.1"/>
    <property type="molecule type" value="Genomic_DNA"/>
</dbReference>
<dbReference type="InterPro" id="IPR036890">
    <property type="entry name" value="HATPase_C_sf"/>
</dbReference>
<dbReference type="GO" id="GO:0000155">
    <property type="term" value="F:phosphorelay sensor kinase activity"/>
    <property type="evidence" value="ECO:0007669"/>
    <property type="project" value="InterPro"/>
</dbReference>
<dbReference type="SMART" id="SM00448">
    <property type="entry name" value="REC"/>
    <property type="match status" value="1"/>
</dbReference>
<organism evidence="9 10">
    <name type="scientific">Microseira wollei NIES-4236</name>
    <dbReference type="NCBI Taxonomy" id="2530354"/>
    <lineage>
        <taxon>Bacteria</taxon>
        <taxon>Bacillati</taxon>
        <taxon>Cyanobacteriota</taxon>
        <taxon>Cyanophyceae</taxon>
        <taxon>Oscillatoriophycideae</taxon>
        <taxon>Aerosakkonematales</taxon>
        <taxon>Aerosakkonemataceae</taxon>
        <taxon>Microseira</taxon>
    </lineage>
</organism>
<dbReference type="InterPro" id="IPR003594">
    <property type="entry name" value="HATPase_dom"/>
</dbReference>
<dbReference type="Gene3D" id="1.10.287.130">
    <property type="match status" value="1"/>
</dbReference>
<dbReference type="PANTHER" id="PTHR43065:SF50">
    <property type="entry name" value="HISTIDINE KINASE"/>
    <property type="match status" value="1"/>
</dbReference>
<evidence type="ECO:0000259" key="8">
    <source>
        <dbReference type="PROSITE" id="PS50110"/>
    </source>
</evidence>
<feature type="domain" description="Response regulatory" evidence="8">
    <location>
        <begin position="5"/>
        <end position="124"/>
    </location>
</feature>
<dbReference type="PRINTS" id="PR00344">
    <property type="entry name" value="BCTRLSENSOR"/>
</dbReference>
<evidence type="ECO:0000313" key="9">
    <source>
        <dbReference type="EMBL" id="GET36999.1"/>
    </source>
</evidence>
<dbReference type="EC" id="2.7.13.3" evidence="2"/>
<dbReference type="InterPro" id="IPR003661">
    <property type="entry name" value="HisK_dim/P_dom"/>
</dbReference>
<accession>A0AAV3WFW3</accession>
<reference evidence="9" key="1">
    <citation type="submission" date="2019-10" db="EMBL/GenBank/DDBJ databases">
        <title>Draft genome sequece of Microseira wollei NIES-4236.</title>
        <authorList>
            <person name="Yamaguchi H."/>
            <person name="Suzuki S."/>
            <person name="Kawachi M."/>
        </authorList>
    </citation>
    <scope>NUCLEOTIDE SEQUENCE</scope>
    <source>
        <strain evidence="9">NIES-4236</strain>
    </source>
</reference>
<dbReference type="InterPro" id="IPR011006">
    <property type="entry name" value="CheY-like_superfamily"/>
</dbReference>
<comment type="caution">
    <text evidence="9">The sequence shown here is derived from an EMBL/GenBank/DDBJ whole genome shotgun (WGS) entry which is preliminary data.</text>
</comment>
<dbReference type="AlphaFoldDB" id="A0AAV3WFW3"/>
<dbReference type="SUPFAM" id="SSF47384">
    <property type="entry name" value="Homodimeric domain of signal transducing histidine kinase"/>
    <property type="match status" value="1"/>
</dbReference>
<dbReference type="InterPro" id="IPR036097">
    <property type="entry name" value="HisK_dim/P_sf"/>
</dbReference>
<evidence type="ECO:0000256" key="6">
    <source>
        <dbReference type="PROSITE-ProRule" id="PRU00169"/>
    </source>
</evidence>
<dbReference type="PROSITE" id="PS50109">
    <property type="entry name" value="HIS_KIN"/>
    <property type="match status" value="1"/>
</dbReference>
<dbReference type="RefSeq" id="WP_226577720.1">
    <property type="nucleotide sequence ID" value="NZ_BLAY01000021.1"/>
</dbReference>
<dbReference type="PANTHER" id="PTHR43065">
    <property type="entry name" value="SENSOR HISTIDINE KINASE"/>
    <property type="match status" value="1"/>
</dbReference>
<keyword evidence="4" id="KW-0808">Transferase</keyword>
<dbReference type="SUPFAM" id="SSF52172">
    <property type="entry name" value="CheY-like"/>
    <property type="match status" value="1"/>
</dbReference>
<evidence type="ECO:0000256" key="3">
    <source>
        <dbReference type="ARBA" id="ARBA00022553"/>
    </source>
</evidence>
<dbReference type="PROSITE" id="PS50110">
    <property type="entry name" value="RESPONSE_REGULATORY"/>
    <property type="match status" value="1"/>
</dbReference>
<dbReference type="CDD" id="cd00082">
    <property type="entry name" value="HisKA"/>
    <property type="match status" value="1"/>
</dbReference>